<accession>M7YSF7</accession>
<name>M7YSF7_TRIUA</name>
<gene>
    <name evidence="2" type="ORF">TRIUR3_33664</name>
</gene>
<dbReference type="AlphaFoldDB" id="M7YSF7"/>
<feature type="compositionally biased region" description="Acidic residues" evidence="1">
    <location>
        <begin position="72"/>
        <end position="89"/>
    </location>
</feature>
<dbReference type="eggNOG" id="KOG0156">
    <property type="taxonomic scope" value="Eukaryota"/>
</dbReference>
<evidence type="ECO:0000313" key="2">
    <source>
        <dbReference type="EMBL" id="EMS50412.1"/>
    </source>
</evidence>
<dbReference type="STRING" id="4572.M7YSF7"/>
<feature type="region of interest" description="Disordered" evidence="1">
    <location>
        <begin position="53"/>
        <end position="95"/>
    </location>
</feature>
<dbReference type="EMBL" id="KD231847">
    <property type="protein sequence ID" value="EMS50412.1"/>
    <property type="molecule type" value="Genomic_DNA"/>
</dbReference>
<protein>
    <submittedName>
        <fullName evidence="2">Uncharacterized protein</fullName>
    </submittedName>
</protein>
<evidence type="ECO:0000256" key="1">
    <source>
        <dbReference type="SAM" id="MobiDB-lite"/>
    </source>
</evidence>
<organism evidence="2">
    <name type="scientific">Triticum urartu</name>
    <name type="common">Red wild einkorn</name>
    <name type="synonym">Crithodium urartu</name>
    <dbReference type="NCBI Taxonomy" id="4572"/>
    <lineage>
        <taxon>Eukaryota</taxon>
        <taxon>Viridiplantae</taxon>
        <taxon>Streptophyta</taxon>
        <taxon>Embryophyta</taxon>
        <taxon>Tracheophyta</taxon>
        <taxon>Spermatophyta</taxon>
        <taxon>Magnoliopsida</taxon>
        <taxon>Liliopsida</taxon>
        <taxon>Poales</taxon>
        <taxon>Poaceae</taxon>
        <taxon>BOP clade</taxon>
        <taxon>Pooideae</taxon>
        <taxon>Triticodae</taxon>
        <taxon>Triticeae</taxon>
        <taxon>Triticinae</taxon>
        <taxon>Triticum</taxon>
    </lineage>
</organism>
<sequence length="95" mass="10723">MGVANVEFTLVNMLYGFEWELPEGMVAEKLGMEEAGRLTFHRKTPLVLLATPYVEEKDYDAPEQPERRQEEAVEEAECPDSPEEEEEAEASSSEG</sequence>
<feature type="compositionally biased region" description="Basic and acidic residues" evidence="1">
    <location>
        <begin position="54"/>
        <end position="71"/>
    </location>
</feature>
<proteinExistence type="predicted"/>
<reference evidence="2" key="1">
    <citation type="journal article" date="2013" name="Nature">
        <title>Draft genome of the wheat A-genome progenitor Triticum urartu.</title>
        <authorList>
            <person name="Ling H.Q."/>
            <person name="Zhao S."/>
            <person name="Liu D."/>
            <person name="Wang J."/>
            <person name="Sun H."/>
            <person name="Zhang C."/>
            <person name="Fan H."/>
            <person name="Li D."/>
            <person name="Dong L."/>
            <person name="Tao Y."/>
            <person name="Gao C."/>
            <person name="Wu H."/>
            <person name="Li Y."/>
            <person name="Cui Y."/>
            <person name="Guo X."/>
            <person name="Zheng S."/>
            <person name="Wang B."/>
            <person name="Yu K."/>
            <person name="Liang Q."/>
            <person name="Yang W."/>
            <person name="Lou X."/>
            <person name="Chen J."/>
            <person name="Feng M."/>
            <person name="Jian J."/>
            <person name="Zhang X."/>
            <person name="Luo G."/>
            <person name="Jiang Y."/>
            <person name="Liu J."/>
            <person name="Wang Z."/>
            <person name="Sha Y."/>
            <person name="Zhang B."/>
            <person name="Wu H."/>
            <person name="Tang D."/>
            <person name="Shen Q."/>
            <person name="Xue P."/>
            <person name="Zou S."/>
            <person name="Wang X."/>
            <person name="Liu X."/>
            <person name="Wang F."/>
            <person name="Yang Y."/>
            <person name="An X."/>
            <person name="Dong Z."/>
            <person name="Zhang K."/>
            <person name="Zhang X."/>
            <person name="Luo M.C."/>
            <person name="Dvorak J."/>
            <person name="Tong Y."/>
            <person name="Wang J."/>
            <person name="Yang H."/>
            <person name="Li Z."/>
            <person name="Wang D."/>
            <person name="Zhang A."/>
            <person name="Wang J."/>
        </authorList>
    </citation>
    <scope>NUCLEOTIDE SEQUENCE</scope>
</reference>